<dbReference type="GO" id="GO:0005524">
    <property type="term" value="F:ATP binding"/>
    <property type="evidence" value="ECO:0007669"/>
    <property type="project" value="UniProtKB-UniRule"/>
</dbReference>
<dbReference type="Gene3D" id="3.40.50.300">
    <property type="entry name" value="P-loop containing nucleotide triphosphate hydrolases"/>
    <property type="match status" value="2"/>
</dbReference>
<evidence type="ECO:0000256" key="9">
    <source>
        <dbReference type="ARBA" id="ARBA00034808"/>
    </source>
</evidence>
<dbReference type="GO" id="GO:0003677">
    <property type="term" value="F:DNA binding"/>
    <property type="evidence" value="ECO:0007669"/>
    <property type="project" value="UniProtKB-KW"/>
</dbReference>
<dbReference type="GO" id="GO:0043138">
    <property type="term" value="F:3'-5' DNA helicase activity"/>
    <property type="evidence" value="ECO:0007669"/>
    <property type="project" value="UniProtKB-EC"/>
</dbReference>
<feature type="domain" description="UvrD-like helicase ATP-binding" evidence="12">
    <location>
        <begin position="1"/>
        <end position="312"/>
    </location>
</feature>
<evidence type="ECO:0000256" key="4">
    <source>
        <dbReference type="ARBA" id="ARBA00022806"/>
    </source>
</evidence>
<keyword evidence="3 11" id="KW-0378">Hydrolase</keyword>
<evidence type="ECO:0000256" key="8">
    <source>
        <dbReference type="ARBA" id="ARBA00034617"/>
    </source>
</evidence>
<accession>A0AA35G7A8</accession>
<keyword evidence="5 11" id="KW-0067">ATP-binding</keyword>
<keyword evidence="15" id="KW-1185">Reference proteome</keyword>
<comment type="catalytic activity">
    <reaction evidence="10">
        <text>ATP + H2O = ADP + phosphate + H(+)</text>
        <dbReference type="Rhea" id="RHEA:13065"/>
        <dbReference type="ChEBI" id="CHEBI:15377"/>
        <dbReference type="ChEBI" id="CHEBI:15378"/>
        <dbReference type="ChEBI" id="CHEBI:30616"/>
        <dbReference type="ChEBI" id="CHEBI:43474"/>
        <dbReference type="ChEBI" id="CHEBI:456216"/>
        <dbReference type="EC" id="5.6.2.4"/>
    </reaction>
</comment>
<dbReference type="InterPro" id="IPR013986">
    <property type="entry name" value="DExx_box_DNA_helicase_dom_sf"/>
</dbReference>
<keyword evidence="4 11" id="KW-0347">Helicase</keyword>
<evidence type="ECO:0000256" key="3">
    <source>
        <dbReference type="ARBA" id="ARBA00022801"/>
    </source>
</evidence>
<dbReference type="EC" id="5.6.2.4" evidence="9"/>
<organism evidence="14 15">
    <name type="scientific">Caldinitratiruptor microaerophilus</name>
    <dbReference type="NCBI Taxonomy" id="671077"/>
    <lineage>
        <taxon>Bacteria</taxon>
        <taxon>Bacillati</taxon>
        <taxon>Bacillota</taxon>
        <taxon>Clostridia</taxon>
        <taxon>Eubacteriales</taxon>
        <taxon>Symbiobacteriaceae</taxon>
        <taxon>Caldinitratiruptor</taxon>
    </lineage>
</organism>
<evidence type="ECO:0000256" key="5">
    <source>
        <dbReference type="ARBA" id="ARBA00022840"/>
    </source>
</evidence>
<keyword evidence="7" id="KW-0413">Isomerase</keyword>
<evidence type="ECO:0000256" key="1">
    <source>
        <dbReference type="ARBA" id="ARBA00009922"/>
    </source>
</evidence>
<keyword evidence="6" id="KW-0238">DNA-binding</keyword>
<evidence type="ECO:0000313" key="15">
    <source>
        <dbReference type="Proteomes" id="UP001163687"/>
    </source>
</evidence>
<protein>
    <recommendedName>
        <fullName evidence="9">DNA 3'-5' helicase</fullName>
        <ecNumber evidence="9">5.6.2.4</ecNumber>
    </recommendedName>
</protein>
<evidence type="ECO:0000313" key="14">
    <source>
        <dbReference type="EMBL" id="BDG59118.1"/>
    </source>
</evidence>
<evidence type="ECO:0000259" key="12">
    <source>
        <dbReference type="PROSITE" id="PS51198"/>
    </source>
</evidence>
<dbReference type="PROSITE" id="PS51217">
    <property type="entry name" value="UVRD_HELICASE_CTER"/>
    <property type="match status" value="1"/>
</dbReference>
<dbReference type="Proteomes" id="UP001163687">
    <property type="component" value="Chromosome"/>
</dbReference>
<dbReference type="Pfam" id="PF13361">
    <property type="entry name" value="UvrD_C"/>
    <property type="match status" value="1"/>
</dbReference>
<comment type="catalytic activity">
    <reaction evidence="8">
        <text>Couples ATP hydrolysis with the unwinding of duplex DNA by translocating in the 3'-5' direction.</text>
        <dbReference type="EC" id="5.6.2.4"/>
    </reaction>
</comment>
<dbReference type="Pfam" id="PF00580">
    <property type="entry name" value="UvrD-helicase"/>
    <property type="match status" value="1"/>
</dbReference>
<evidence type="ECO:0000259" key="13">
    <source>
        <dbReference type="PROSITE" id="PS51217"/>
    </source>
</evidence>
<dbReference type="GO" id="GO:0033202">
    <property type="term" value="C:DNA helicase complex"/>
    <property type="evidence" value="ECO:0007669"/>
    <property type="project" value="TreeGrafter"/>
</dbReference>
<dbReference type="RefSeq" id="WP_264843233.1">
    <property type="nucleotide sequence ID" value="NZ_AP025628.1"/>
</dbReference>
<dbReference type="Gene3D" id="1.10.10.160">
    <property type="match status" value="1"/>
</dbReference>
<dbReference type="InterPro" id="IPR014016">
    <property type="entry name" value="UvrD-like_ATP-bd"/>
</dbReference>
<evidence type="ECO:0000256" key="11">
    <source>
        <dbReference type="PROSITE-ProRule" id="PRU00560"/>
    </source>
</evidence>
<dbReference type="SUPFAM" id="SSF52540">
    <property type="entry name" value="P-loop containing nucleoside triphosphate hydrolases"/>
    <property type="match status" value="1"/>
</dbReference>
<feature type="domain" description="UvrD-like helicase C-terminal" evidence="13">
    <location>
        <begin position="313"/>
        <end position="603"/>
    </location>
</feature>
<dbReference type="PANTHER" id="PTHR11070:SF2">
    <property type="entry name" value="ATP-DEPENDENT DNA HELICASE SRS2"/>
    <property type="match status" value="1"/>
</dbReference>
<dbReference type="PROSITE" id="PS51198">
    <property type="entry name" value="UVRD_HELICASE_ATP_BIND"/>
    <property type="match status" value="1"/>
</dbReference>
<gene>
    <name evidence="14" type="ORF">caldi_02080</name>
</gene>
<evidence type="ECO:0000256" key="10">
    <source>
        <dbReference type="ARBA" id="ARBA00048988"/>
    </source>
</evidence>
<evidence type="ECO:0000256" key="7">
    <source>
        <dbReference type="ARBA" id="ARBA00023235"/>
    </source>
</evidence>
<dbReference type="CDD" id="cd17932">
    <property type="entry name" value="DEXQc_UvrD"/>
    <property type="match status" value="1"/>
</dbReference>
<dbReference type="InterPro" id="IPR014017">
    <property type="entry name" value="DNA_helicase_UvrD-like_C"/>
</dbReference>
<dbReference type="KEGG" id="cmic:caldi_02080"/>
<dbReference type="GO" id="GO:0016787">
    <property type="term" value="F:hydrolase activity"/>
    <property type="evidence" value="ECO:0007669"/>
    <property type="project" value="UniProtKB-UniRule"/>
</dbReference>
<evidence type="ECO:0000256" key="2">
    <source>
        <dbReference type="ARBA" id="ARBA00022741"/>
    </source>
</evidence>
<dbReference type="GO" id="GO:0005829">
    <property type="term" value="C:cytosol"/>
    <property type="evidence" value="ECO:0007669"/>
    <property type="project" value="TreeGrafter"/>
</dbReference>
<feature type="binding site" evidence="11">
    <location>
        <begin position="22"/>
        <end position="29"/>
    </location>
    <ligand>
        <name>ATP</name>
        <dbReference type="ChEBI" id="CHEBI:30616"/>
    </ligand>
</feature>
<dbReference type="EMBL" id="AP025628">
    <property type="protein sequence ID" value="BDG59118.1"/>
    <property type="molecule type" value="Genomic_DNA"/>
</dbReference>
<comment type="similarity">
    <text evidence="1">Belongs to the helicase family. UvrD subfamily.</text>
</comment>
<sequence length="726" mass="79140">MTPRPDQAAVLGYEGGYLAVSAVPGAGKTHVLARLAANLIASGRPAPGQVLVVTYTNAAVGNFRARIGRFLTELRLPPGEGYDVRTLHSLALAIVRERPERLGVPDPPPVLGDMQRDRLVARITRQWLRHHAARCEGVFREDLRPQVRARAEEDWEKALRRVFAAMFSRFKAQGLEPAEADRLTRSLPAGSLVRWAAEAYHLYERELAGQNLLDYDDLVRGARALLAEDPDLARRLRRRWTFILEDEAQDSTPAQEAILEALAGPGGNLVRVGDPNQAIMGTFTAADPNGFRRFCARSDVRHRTLVHAGRSSVQVIAAANRLVAWATEEAPDPAARSALVRQEIRPVPPGDPQPNPAAAPRGLQIVESRTLDDELRRLARWAARGVREAPGETLAVLLPTNELVQAFARRVREEGVRAVELRRAEPEDGDVLDRLTPVVEFLARPDDPALLGPALAALAGPAAVAPAAPPDLRPEELFFPLESPRPLHDLRAFYGDAAEVLRPAAERLRALLADPPGRPDAWLLAAARALGLEGADAAAAHLLAARAAVWLEERPLAGPGDVARWLRESGEELRRLVAPLRDRRGFAAEPGVVYAVTAHSAKGLEWDAVAVACVTEHHYPATVDAASRERWYLREGFADPEAAALAGWQALTGDAPAGGSRTGREEFVAERLRLLYVAITRARRRLVLSYHTTRRQGGRDVPVRPSPALEALRSLVEAMPGAGATR</sequence>
<dbReference type="AlphaFoldDB" id="A0AA35G7A8"/>
<dbReference type="GO" id="GO:0000725">
    <property type="term" value="P:recombinational repair"/>
    <property type="evidence" value="ECO:0007669"/>
    <property type="project" value="TreeGrafter"/>
</dbReference>
<name>A0AA35G7A8_9FIRM</name>
<dbReference type="InterPro" id="IPR000212">
    <property type="entry name" value="DNA_helicase_UvrD/REP"/>
</dbReference>
<dbReference type="PANTHER" id="PTHR11070">
    <property type="entry name" value="UVRD / RECB / PCRA DNA HELICASE FAMILY MEMBER"/>
    <property type="match status" value="1"/>
</dbReference>
<proteinExistence type="inferred from homology"/>
<keyword evidence="2 11" id="KW-0547">Nucleotide-binding</keyword>
<dbReference type="InterPro" id="IPR027417">
    <property type="entry name" value="P-loop_NTPase"/>
</dbReference>
<reference evidence="14" key="1">
    <citation type="submission" date="2022-03" db="EMBL/GenBank/DDBJ databases">
        <title>Complete genome sequence of Caldinitratiruptor microaerophilus.</title>
        <authorList>
            <person name="Mukaiyama R."/>
            <person name="Nishiyama T."/>
            <person name="Ueda K."/>
        </authorList>
    </citation>
    <scope>NUCLEOTIDE SEQUENCE</scope>
    <source>
        <strain evidence="14">JCM 16183</strain>
    </source>
</reference>
<evidence type="ECO:0000256" key="6">
    <source>
        <dbReference type="ARBA" id="ARBA00023125"/>
    </source>
</evidence>